<dbReference type="EMBL" id="KV745503">
    <property type="protein sequence ID" value="OCK74332.1"/>
    <property type="molecule type" value="Genomic_DNA"/>
</dbReference>
<feature type="region of interest" description="Disordered" evidence="1">
    <location>
        <begin position="1"/>
        <end position="32"/>
    </location>
</feature>
<evidence type="ECO:0000313" key="2">
    <source>
        <dbReference type="EMBL" id="OCK74332.1"/>
    </source>
</evidence>
<sequence>MSSALSYIDDGSDLTLRFPKPQGHRTRDRSPTLYRDALIRAHVDRHSPPNPVAKINKWVSGLDSNLGDGFGPPSPPQDVGDGQPKRSSSATMQNGDWDICSDLLSYIDDGLGPGPTPTLKQPKAGVSKLASSVKAKLPVEHTKVPALQVVLSKPNGDCSRVLRVRHASNMYYPEIEKATMEDIHSTLRKVQSPTSAIVPPGGTKPRPVSFSAPPKLPIFVIRNKTGNSSVVVDDFDEPIGSQPPSPQIPAIYHKPASGIVEPPAYPTFSNTIHPSPKLTPVKLKPSKPKAHKKAPEIITTEAKPPAEKKTRKLVQNSQDQKEKGKVQQGQGKKPKQKGKEEPKLQPSTIQLELDNDSDSDSHSSGMGLDNLVISPVGSLPKSNPDTFMSGGLGFPPPHESAKAEKDAKGNGKGAEEQAARHWGAPSAGTFAGWSGTNQTYDAGLEIEGSVSMSCGYPPLHRQVHTTPISITPQFTDCSRPSAQCPPGPASSSGVPYPPDQTPQAHDPQLSLPADTGSNYRKPTVESVPPTPPMGRARAGTPATLSGKRANGYDDSEGYCNKVWAGIPVRVAEWKLPCLD</sequence>
<feature type="region of interest" description="Disordered" evidence="1">
    <location>
        <begin position="64"/>
        <end position="94"/>
    </location>
</feature>
<organism evidence="2 3">
    <name type="scientific">Lepidopterella palustris CBS 459.81</name>
    <dbReference type="NCBI Taxonomy" id="1314670"/>
    <lineage>
        <taxon>Eukaryota</taxon>
        <taxon>Fungi</taxon>
        <taxon>Dikarya</taxon>
        <taxon>Ascomycota</taxon>
        <taxon>Pezizomycotina</taxon>
        <taxon>Dothideomycetes</taxon>
        <taxon>Pleosporomycetidae</taxon>
        <taxon>Mytilinidiales</taxon>
        <taxon>Argynnaceae</taxon>
        <taxon>Lepidopterella</taxon>
    </lineage>
</organism>
<protein>
    <submittedName>
        <fullName evidence="2">Uncharacterized protein</fullName>
    </submittedName>
</protein>
<feature type="region of interest" description="Disordered" evidence="1">
    <location>
        <begin position="474"/>
        <end position="551"/>
    </location>
</feature>
<dbReference type="AlphaFoldDB" id="A0A8E2DYY2"/>
<feature type="region of interest" description="Disordered" evidence="1">
    <location>
        <begin position="265"/>
        <end position="436"/>
    </location>
</feature>
<feature type="compositionally biased region" description="Basic and acidic residues" evidence="1">
    <location>
        <begin position="399"/>
        <end position="419"/>
    </location>
</feature>
<evidence type="ECO:0000313" key="3">
    <source>
        <dbReference type="Proteomes" id="UP000250266"/>
    </source>
</evidence>
<name>A0A8E2DYY2_9PEZI</name>
<proteinExistence type="predicted"/>
<feature type="compositionally biased region" description="Polar residues" evidence="1">
    <location>
        <begin position="85"/>
        <end position="94"/>
    </location>
</feature>
<dbReference type="Proteomes" id="UP000250266">
    <property type="component" value="Unassembled WGS sequence"/>
</dbReference>
<accession>A0A8E2DYY2</accession>
<reference evidence="2 3" key="1">
    <citation type="journal article" date="2016" name="Nat. Commun.">
        <title>Ectomycorrhizal ecology is imprinted in the genome of the dominant symbiotic fungus Cenococcum geophilum.</title>
        <authorList>
            <consortium name="DOE Joint Genome Institute"/>
            <person name="Peter M."/>
            <person name="Kohler A."/>
            <person name="Ohm R.A."/>
            <person name="Kuo A."/>
            <person name="Krutzmann J."/>
            <person name="Morin E."/>
            <person name="Arend M."/>
            <person name="Barry K.W."/>
            <person name="Binder M."/>
            <person name="Choi C."/>
            <person name="Clum A."/>
            <person name="Copeland A."/>
            <person name="Grisel N."/>
            <person name="Haridas S."/>
            <person name="Kipfer T."/>
            <person name="LaButti K."/>
            <person name="Lindquist E."/>
            <person name="Lipzen A."/>
            <person name="Maire R."/>
            <person name="Meier B."/>
            <person name="Mihaltcheva S."/>
            <person name="Molinier V."/>
            <person name="Murat C."/>
            <person name="Poggeler S."/>
            <person name="Quandt C.A."/>
            <person name="Sperisen C."/>
            <person name="Tritt A."/>
            <person name="Tisserant E."/>
            <person name="Crous P.W."/>
            <person name="Henrissat B."/>
            <person name="Nehls U."/>
            <person name="Egli S."/>
            <person name="Spatafora J.W."/>
            <person name="Grigoriev I.V."/>
            <person name="Martin F.M."/>
        </authorList>
    </citation>
    <scope>NUCLEOTIDE SEQUENCE [LARGE SCALE GENOMIC DNA]</scope>
    <source>
        <strain evidence="2 3">CBS 459.81</strain>
    </source>
</reference>
<dbReference type="OrthoDB" id="3931625at2759"/>
<gene>
    <name evidence="2" type="ORF">K432DRAFT_447342</name>
</gene>
<evidence type="ECO:0000256" key="1">
    <source>
        <dbReference type="SAM" id="MobiDB-lite"/>
    </source>
</evidence>
<keyword evidence="3" id="KW-1185">Reference proteome</keyword>